<sequence length="497" mass="54181">MIALGRRRLTLRTRLLLTVLTITTVGLAAFATSSVVLLEHSLLARTDDQIDRVADALTSVNRPPPPPPPSAATNYTDPAYPLTARMIFFEPDGALVGQVGVWHSTLLLPPMNSASVGAHGRAPFTVGERDGSTQWRVTVVVQPPDRYEPEGGTAAIAMPLDTYYSTIEQLRNIEIAVGAALLVFLGIISALLVRRGLAPLNRVEHTAQAIADGDIDRRVDDADPRTEVGRLGRAFNVMLVRLSTTMRRLEDSEARLRTFVADASHELRTPLTSIRGYAELYRHGGAESEDDVRRMMSRIEGEAGRMGVLVEDLLLLARFDEQRPLDLTVVDLIALTTEVVQDARIRYPERVLRLHISPRPQRTLGDEHRLRQVITNLVNNAVIHTPATATVDITVADASAPPPNTVASAGADESPSTPTLFPTIEVRDNGPGIPPDRAHHVFDRFARLTRTPHGGSGLGLAIVTAILTAHNARIHLSPNPPHGATFHIQFHPLPTDD</sequence>
<dbReference type="EC" id="2.7.13.3" evidence="3"/>
<evidence type="ECO:0000259" key="13">
    <source>
        <dbReference type="PROSITE" id="PS50885"/>
    </source>
</evidence>
<feature type="transmembrane region" description="Helical" evidence="11">
    <location>
        <begin position="175"/>
        <end position="193"/>
    </location>
</feature>
<comment type="subcellular location">
    <subcellularLocation>
        <location evidence="2">Cell membrane</location>
    </subcellularLocation>
</comment>
<evidence type="ECO:0000313" key="14">
    <source>
        <dbReference type="EMBL" id="MQY20167.1"/>
    </source>
</evidence>
<dbReference type="PROSITE" id="PS50109">
    <property type="entry name" value="HIS_KIN"/>
    <property type="match status" value="1"/>
</dbReference>
<dbReference type="InterPro" id="IPR003660">
    <property type="entry name" value="HAMP_dom"/>
</dbReference>
<evidence type="ECO:0000256" key="6">
    <source>
        <dbReference type="ARBA" id="ARBA00022692"/>
    </source>
</evidence>
<evidence type="ECO:0000256" key="4">
    <source>
        <dbReference type="ARBA" id="ARBA00022553"/>
    </source>
</evidence>
<gene>
    <name evidence="14" type="primary">sasA_7</name>
    <name evidence="14" type="ORF">NRB20_32630</name>
</gene>
<dbReference type="Pfam" id="PF00672">
    <property type="entry name" value="HAMP"/>
    <property type="match status" value="1"/>
</dbReference>
<dbReference type="AlphaFoldDB" id="A0A7K0D3C6"/>
<dbReference type="PANTHER" id="PTHR45436:SF5">
    <property type="entry name" value="SENSOR HISTIDINE KINASE TRCS"/>
    <property type="match status" value="1"/>
</dbReference>
<proteinExistence type="predicted"/>
<evidence type="ECO:0000256" key="2">
    <source>
        <dbReference type="ARBA" id="ARBA00004236"/>
    </source>
</evidence>
<keyword evidence="5 14" id="KW-0808">Transferase</keyword>
<dbReference type="FunFam" id="1.10.287.130:FF:000001">
    <property type="entry name" value="Two-component sensor histidine kinase"/>
    <property type="match status" value="1"/>
</dbReference>
<dbReference type="Gene3D" id="3.30.565.10">
    <property type="entry name" value="Histidine kinase-like ATPase, C-terminal domain"/>
    <property type="match status" value="1"/>
</dbReference>
<dbReference type="InterPro" id="IPR004358">
    <property type="entry name" value="Sig_transdc_His_kin-like_C"/>
</dbReference>
<organism evidence="14 15">
    <name type="scientific">Nocardia macrotermitis</name>
    <dbReference type="NCBI Taxonomy" id="2585198"/>
    <lineage>
        <taxon>Bacteria</taxon>
        <taxon>Bacillati</taxon>
        <taxon>Actinomycetota</taxon>
        <taxon>Actinomycetes</taxon>
        <taxon>Mycobacteriales</taxon>
        <taxon>Nocardiaceae</taxon>
        <taxon>Nocardia</taxon>
    </lineage>
</organism>
<accession>A0A7K0D3C6</accession>
<dbReference type="CDD" id="cd06225">
    <property type="entry name" value="HAMP"/>
    <property type="match status" value="1"/>
</dbReference>
<keyword evidence="4" id="KW-0597">Phosphoprotein</keyword>
<dbReference type="SUPFAM" id="SSF55874">
    <property type="entry name" value="ATPase domain of HSP90 chaperone/DNA topoisomerase II/histidine kinase"/>
    <property type="match status" value="1"/>
</dbReference>
<name>A0A7K0D3C6_9NOCA</name>
<feature type="domain" description="Histidine kinase" evidence="12">
    <location>
        <begin position="262"/>
        <end position="494"/>
    </location>
</feature>
<evidence type="ECO:0000256" key="1">
    <source>
        <dbReference type="ARBA" id="ARBA00000085"/>
    </source>
</evidence>
<evidence type="ECO:0000256" key="9">
    <source>
        <dbReference type="ARBA" id="ARBA00023012"/>
    </source>
</evidence>
<dbReference type="Gene3D" id="6.10.340.10">
    <property type="match status" value="1"/>
</dbReference>
<dbReference type="SMART" id="SM00304">
    <property type="entry name" value="HAMP"/>
    <property type="match status" value="1"/>
</dbReference>
<evidence type="ECO:0000256" key="11">
    <source>
        <dbReference type="SAM" id="Phobius"/>
    </source>
</evidence>
<keyword evidence="15" id="KW-1185">Reference proteome</keyword>
<dbReference type="PRINTS" id="PR00344">
    <property type="entry name" value="BCTRLSENSOR"/>
</dbReference>
<dbReference type="EMBL" id="WEGK01000006">
    <property type="protein sequence ID" value="MQY20167.1"/>
    <property type="molecule type" value="Genomic_DNA"/>
</dbReference>
<dbReference type="Gene3D" id="1.10.287.130">
    <property type="match status" value="1"/>
</dbReference>
<dbReference type="SMART" id="SM00388">
    <property type="entry name" value="HisKA"/>
    <property type="match status" value="1"/>
</dbReference>
<keyword evidence="9" id="KW-0902">Two-component regulatory system</keyword>
<evidence type="ECO:0000256" key="7">
    <source>
        <dbReference type="ARBA" id="ARBA00022777"/>
    </source>
</evidence>
<dbReference type="SMART" id="SM00387">
    <property type="entry name" value="HATPase_c"/>
    <property type="match status" value="1"/>
</dbReference>
<dbReference type="InterPro" id="IPR050428">
    <property type="entry name" value="TCS_sensor_his_kinase"/>
</dbReference>
<evidence type="ECO:0000256" key="10">
    <source>
        <dbReference type="ARBA" id="ARBA00023136"/>
    </source>
</evidence>
<dbReference type="InterPro" id="IPR003661">
    <property type="entry name" value="HisK_dim/P_dom"/>
</dbReference>
<dbReference type="Proteomes" id="UP000438448">
    <property type="component" value="Unassembled WGS sequence"/>
</dbReference>
<dbReference type="PANTHER" id="PTHR45436">
    <property type="entry name" value="SENSOR HISTIDINE KINASE YKOH"/>
    <property type="match status" value="1"/>
</dbReference>
<comment type="caution">
    <text evidence="14">The sequence shown here is derived from an EMBL/GenBank/DDBJ whole genome shotgun (WGS) entry which is preliminary data.</text>
</comment>
<dbReference type="InterPro" id="IPR003594">
    <property type="entry name" value="HATPase_dom"/>
</dbReference>
<keyword evidence="10 11" id="KW-0472">Membrane</keyword>
<reference evidence="14 15" key="1">
    <citation type="submission" date="2019-10" db="EMBL/GenBank/DDBJ databases">
        <title>Nocardia macrotermitis sp. nov. and Nocardia aurantia sp. nov., isolated from the gut of fungus growing-termite Macrotermes natalensis.</title>
        <authorList>
            <person name="Benndorf R."/>
            <person name="Schwitalla J."/>
            <person name="Martin K."/>
            <person name="De Beer W."/>
            <person name="Kaster A.-K."/>
            <person name="Vollmers J."/>
            <person name="Poulsen M."/>
            <person name="Beemelmanns C."/>
        </authorList>
    </citation>
    <scope>NUCLEOTIDE SEQUENCE [LARGE SCALE GENOMIC DNA]</scope>
    <source>
        <strain evidence="14 15">RB20</strain>
    </source>
</reference>
<dbReference type="InterPro" id="IPR036890">
    <property type="entry name" value="HATPase_C_sf"/>
</dbReference>
<dbReference type="PROSITE" id="PS50885">
    <property type="entry name" value="HAMP"/>
    <property type="match status" value="1"/>
</dbReference>
<dbReference type="GO" id="GO:0005886">
    <property type="term" value="C:plasma membrane"/>
    <property type="evidence" value="ECO:0007669"/>
    <property type="project" value="UniProtKB-SubCell"/>
</dbReference>
<dbReference type="CDD" id="cd00082">
    <property type="entry name" value="HisKA"/>
    <property type="match status" value="1"/>
</dbReference>
<dbReference type="GO" id="GO:0000155">
    <property type="term" value="F:phosphorelay sensor kinase activity"/>
    <property type="evidence" value="ECO:0007669"/>
    <property type="project" value="InterPro"/>
</dbReference>
<evidence type="ECO:0000256" key="5">
    <source>
        <dbReference type="ARBA" id="ARBA00022679"/>
    </source>
</evidence>
<dbReference type="InterPro" id="IPR005467">
    <property type="entry name" value="His_kinase_dom"/>
</dbReference>
<evidence type="ECO:0000313" key="15">
    <source>
        <dbReference type="Proteomes" id="UP000438448"/>
    </source>
</evidence>
<keyword evidence="8 11" id="KW-1133">Transmembrane helix</keyword>
<comment type="catalytic activity">
    <reaction evidence="1">
        <text>ATP + protein L-histidine = ADP + protein N-phospho-L-histidine.</text>
        <dbReference type="EC" id="2.7.13.3"/>
    </reaction>
</comment>
<dbReference type="Pfam" id="PF02518">
    <property type="entry name" value="HATPase_c"/>
    <property type="match status" value="1"/>
</dbReference>
<dbReference type="InterPro" id="IPR036097">
    <property type="entry name" value="HisK_dim/P_sf"/>
</dbReference>
<protein>
    <recommendedName>
        <fullName evidence="3">histidine kinase</fullName>
        <ecNumber evidence="3">2.7.13.3</ecNumber>
    </recommendedName>
</protein>
<keyword evidence="7 14" id="KW-0418">Kinase</keyword>
<dbReference type="SUPFAM" id="SSF47384">
    <property type="entry name" value="Homodimeric domain of signal transducing histidine kinase"/>
    <property type="match status" value="1"/>
</dbReference>
<keyword evidence="6 11" id="KW-0812">Transmembrane</keyword>
<dbReference type="SUPFAM" id="SSF158472">
    <property type="entry name" value="HAMP domain-like"/>
    <property type="match status" value="1"/>
</dbReference>
<evidence type="ECO:0000259" key="12">
    <source>
        <dbReference type="PROSITE" id="PS50109"/>
    </source>
</evidence>
<evidence type="ECO:0000256" key="3">
    <source>
        <dbReference type="ARBA" id="ARBA00012438"/>
    </source>
</evidence>
<feature type="domain" description="HAMP" evidence="13">
    <location>
        <begin position="194"/>
        <end position="247"/>
    </location>
</feature>
<dbReference type="CDD" id="cd00075">
    <property type="entry name" value="HATPase"/>
    <property type="match status" value="1"/>
</dbReference>
<evidence type="ECO:0000256" key="8">
    <source>
        <dbReference type="ARBA" id="ARBA00022989"/>
    </source>
</evidence>
<dbReference type="Pfam" id="PF00512">
    <property type="entry name" value="HisKA"/>
    <property type="match status" value="1"/>
</dbReference>